<dbReference type="EMBL" id="CP044222">
    <property type="protein sequence ID" value="QEW06247.1"/>
    <property type="molecule type" value="Genomic_DNA"/>
</dbReference>
<evidence type="ECO:0000256" key="3">
    <source>
        <dbReference type="PROSITE-ProRule" id="PRU00339"/>
    </source>
</evidence>
<dbReference type="KEGG" id="nik:F5I99_06910"/>
<sequence>MNVKMLRRGTLSLLVAAVLAGCADKEKSVQNYLESGREFLEQGDLGRSNVQFRNVLQIDPENVQAYRYLADIAEQQQNWERLYSHLQRIERLAPEDLDNKIRMARLLLMVGEGANAGEKVDEVLAVDQERADAWLVKATLALQKGDPQGALTEGMKSILIDPDNTDTLTVLAGAQRMMGDEPQAFLLLDEALAKDPSALAARMIRMEMYRQKGEMDKVEADLRYLMENQPDAEEFAIAMAGLLRETGRLEEAETLLHTFATEHAGSSRAVRGLVEVVDAQGEGERADALLQTFIDRASGADVDELEFVLVERLRAHDQPGAALELLEKLMTSEQAVTRQRAQARRAELYFAEGNDEAALELINQILQEDSQSEPALLVRSRYHLQQQMIDDAVRDLRVVLRNNPDSEIGLMLLGTAYMSSGSAELADGNFRQVLRLNPGNVGAAVPVINRLLADGDLGRSEQIVQNALRRSPNNESLLSLLAQVRLMRNDWAGTAAVVSDMEKLEGDRAVSEYLSGRIFQGQEQYELAMTRYQAALQAQPRFLRAVEGYALSQLELGQLDSLLAWLDARIAADPEYIGNYSVKAAVLRQEEDLDGAIEVMDQALAVTPGWVQGYTQLAGFYLLQEQVDDALQAYNRGLDEVNDLSLYALRASLLEQNNRIEDAIADYEAALELAPSNQVVANNLASLLISHSPTETNVQRALELTNSFRNSDEPYFLDTHGWVLFKSGQVQEAERVTRRAVEGLPDLAEVNYHYGRILLEQNRNSDAQGYLNKAAELTGENESLRQQIAEALERLENATNDQEAQ</sequence>
<dbReference type="PANTHER" id="PTHR45586">
    <property type="entry name" value="TPR REPEAT-CONTAINING PROTEIN PA4667"/>
    <property type="match status" value="1"/>
</dbReference>
<evidence type="ECO:0000256" key="1">
    <source>
        <dbReference type="ARBA" id="ARBA00022737"/>
    </source>
</evidence>
<dbReference type="PROSITE" id="PS50005">
    <property type="entry name" value="TPR"/>
    <property type="match status" value="3"/>
</dbReference>
<dbReference type="AlphaFoldDB" id="A0A5J6LCD3"/>
<feature type="domain" description="Cytochrome c-type biogenesis protein H TPR" evidence="5">
    <location>
        <begin position="381"/>
        <end position="504"/>
    </location>
</feature>
<protein>
    <submittedName>
        <fullName evidence="6">Tetratricopeptide repeat protein</fullName>
    </submittedName>
</protein>
<feature type="repeat" description="TPR" evidence="3">
    <location>
        <begin position="644"/>
        <end position="677"/>
    </location>
</feature>
<dbReference type="PANTHER" id="PTHR45586:SF1">
    <property type="entry name" value="LIPOPOLYSACCHARIDE ASSEMBLY PROTEIN B"/>
    <property type="match status" value="1"/>
</dbReference>
<feature type="repeat" description="TPR" evidence="3">
    <location>
        <begin position="407"/>
        <end position="440"/>
    </location>
</feature>
<dbReference type="Pfam" id="PF14559">
    <property type="entry name" value="TPR_19"/>
    <property type="match status" value="1"/>
</dbReference>
<dbReference type="Pfam" id="PF23914">
    <property type="entry name" value="TPR_CcmH_CycH"/>
    <property type="match status" value="1"/>
</dbReference>
<keyword evidence="2 3" id="KW-0802">TPR repeat</keyword>
<dbReference type="InterPro" id="IPR056413">
    <property type="entry name" value="TPR_CcmH_CycH"/>
</dbReference>
<keyword evidence="4" id="KW-0175">Coiled coil</keyword>
<dbReference type="InterPro" id="IPR051012">
    <property type="entry name" value="CellSynth/LPSAsmb/PSIAsmb"/>
</dbReference>
<accession>A0A5J6LCD3</accession>
<evidence type="ECO:0000259" key="5">
    <source>
        <dbReference type="Pfam" id="PF23914"/>
    </source>
</evidence>
<keyword evidence="1" id="KW-0677">Repeat</keyword>
<evidence type="ECO:0000313" key="7">
    <source>
        <dbReference type="Proteomes" id="UP000325606"/>
    </source>
</evidence>
<dbReference type="SUPFAM" id="SSF48452">
    <property type="entry name" value="TPR-like"/>
    <property type="match status" value="5"/>
</dbReference>
<keyword evidence="7" id="KW-1185">Reference proteome</keyword>
<evidence type="ECO:0000256" key="2">
    <source>
        <dbReference type="ARBA" id="ARBA00022803"/>
    </source>
</evidence>
<gene>
    <name evidence="6" type="ORF">F5I99_06910</name>
</gene>
<dbReference type="Gene3D" id="1.25.40.10">
    <property type="entry name" value="Tetratricopeptide repeat domain"/>
    <property type="match status" value="3"/>
</dbReference>
<dbReference type="Pfam" id="PF13432">
    <property type="entry name" value="TPR_16"/>
    <property type="match status" value="4"/>
</dbReference>
<feature type="coiled-coil region" evidence="4">
    <location>
        <begin position="767"/>
        <end position="805"/>
    </location>
</feature>
<feature type="repeat" description="TPR" evidence="3">
    <location>
        <begin position="29"/>
        <end position="62"/>
    </location>
</feature>
<dbReference type="Proteomes" id="UP000325606">
    <property type="component" value="Chromosome"/>
</dbReference>
<evidence type="ECO:0000313" key="6">
    <source>
        <dbReference type="EMBL" id="QEW06247.1"/>
    </source>
</evidence>
<dbReference type="InterPro" id="IPR011990">
    <property type="entry name" value="TPR-like_helical_dom_sf"/>
</dbReference>
<evidence type="ECO:0000256" key="4">
    <source>
        <dbReference type="SAM" id="Coils"/>
    </source>
</evidence>
<dbReference type="InterPro" id="IPR019734">
    <property type="entry name" value="TPR_rpt"/>
</dbReference>
<dbReference type="PROSITE" id="PS51257">
    <property type="entry name" value="PROKAR_LIPOPROTEIN"/>
    <property type="match status" value="1"/>
</dbReference>
<proteinExistence type="predicted"/>
<dbReference type="SMART" id="SM00028">
    <property type="entry name" value="TPR"/>
    <property type="match status" value="12"/>
</dbReference>
<reference evidence="6 7" key="1">
    <citation type="submission" date="2019-09" db="EMBL/GenBank/DDBJ databases">
        <title>Nitrincola iocasae sp. nov., a bacterium isolated from the sediment collected at a cold seep field in South China Sea.</title>
        <authorList>
            <person name="Zhang H."/>
            <person name="Wang H."/>
            <person name="Li C."/>
        </authorList>
    </citation>
    <scope>NUCLEOTIDE SEQUENCE [LARGE SCALE GENOMIC DNA]</scope>
    <source>
        <strain evidence="6 7">KXZD1103</strain>
    </source>
</reference>
<name>A0A5J6LCD3_9GAMM</name>
<dbReference type="RefSeq" id="WP_151054399.1">
    <property type="nucleotide sequence ID" value="NZ_CP044222.1"/>
</dbReference>
<organism evidence="6 7">
    <name type="scientific">Nitrincola iocasae</name>
    <dbReference type="NCBI Taxonomy" id="2614693"/>
    <lineage>
        <taxon>Bacteria</taxon>
        <taxon>Pseudomonadati</taxon>
        <taxon>Pseudomonadota</taxon>
        <taxon>Gammaproteobacteria</taxon>
        <taxon>Oceanospirillales</taxon>
        <taxon>Oceanospirillaceae</taxon>
        <taxon>Nitrincola</taxon>
    </lineage>
</organism>